<accession>A0A923LL40</accession>
<gene>
    <name evidence="1" type="ORF">H8S37_15435</name>
</gene>
<protein>
    <submittedName>
        <fullName evidence="1">GNAT family N-acetyltransferase</fullName>
    </submittedName>
</protein>
<evidence type="ECO:0000313" key="1">
    <source>
        <dbReference type="EMBL" id="MBC5690308.1"/>
    </source>
</evidence>
<sequence length="160" mass="18273">MKIRKSTMKDLASIQKLYQKARLFMAENGNPSQWGTSYPEPELIRADIQSRSSFVCESDGKIVAVFSYKMGPDVTYQHIYEGEWLNSSPYGVVHRITSDGTRKGAASFCLDWAFKQCGNLKIDTHRDNLIMQHLLKKNDFVYCGIIYTDNGSQRLAYQKA</sequence>
<dbReference type="Gene3D" id="3.40.630.30">
    <property type="match status" value="1"/>
</dbReference>
<dbReference type="SUPFAM" id="SSF55729">
    <property type="entry name" value="Acyl-CoA N-acyltransferases (Nat)"/>
    <property type="match status" value="1"/>
</dbReference>
<keyword evidence="2" id="KW-1185">Reference proteome</keyword>
<dbReference type="AlphaFoldDB" id="A0A923LL40"/>
<comment type="caution">
    <text evidence="1">The sequence shown here is derived from an EMBL/GenBank/DDBJ whole genome shotgun (WGS) entry which is preliminary data.</text>
</comment>
<name>A0A923LL40_9FIRM</name>
<proteinExistence type="predicted"/>
<dbReference type="EMBL" id="JACOPF010000004">
    <property type="protein sequence ID" value="MBC5690308.1"/>
    <property type="molecule type" value="Genomic_DNA"/>
</dbReference>
<dbReference type="RefSeq" id="WP_186876963.1">
    <property type="nucleotide sequence ID" value="NZ_JACOPF010000004.1"/>
</dbReference>
<evidence type="ECO:0000313" key="2">
    <source>
        <dbReference type="Proteomes" id="UP000652477"/>
    </source>
</evidence>
<organism evidence="1 2">
    <name type="scientific">Mediterraneibacter hominis</name>
    <dbReference type="NCBI Taxonomy" id="2763054"/>
    <lineage>
        <taxon>Bacteria</taxon>
        <taxon>Bacillati</taxon>
        <taxon>Bacillota</taxon>
        <taxon>Clostridia</taxon>
        <taxon>Lachnospirales</taxon>
        <taxon>Lachnospiraceae</taxon>
        <taxon>Mediterraneibacter</taxon>
    </lineage>
</organism>
<dbReference type="Proteomes" id="UP000652477">
    <property type="component" value="Unassembled WGS sequence"/>
</dbReference>
<reference evidence="1" key="1">
    <citation type="submission" date="2020-08" db="EMBL/GenBank/DDBJ databases">
        <title>Genome public.</title>
        <authorList>
            <person name="Liu C."/>
            <person name="Sun Q."/>
        </authorList>
    </citation>
    <scope>NUCLEOTIDE SEQUENCE</scope>
    <source>
        <strain evidence="1">NSJ-55</strain>
    </source>
</reference>
<dbReference type="InterPro" id="IPR016181">
    <property type="entry name" value="Acyl_CoA_acyltransferase"/>
</dbReference>